<dbReference type="InterPro" id="IPR037066">
    <property type="entry name" value="Plug_dom_sf"/>
</dbReference>
<dbReference type="GO" id="GO:0038023">
    <property type="term" value="F:signaling receptor activity"/>
    <property type="evidence" value="ECO:0007669"/>
    <property type="project" value="InterPro"/>
</dbReference>
<dbReference type="Gene3D" id="2.40.170.20">
    <property type="entry name" value="TonB-dependent receptor, beta-barrel domain"/>
    <property type="match status" value="1"/>
</dbReference>
<dbReference type="FunFam" id="2.170.130.10:FF:000001">
    <property type="entry name" value="Catecholate siderophore TonB-dependent receptor"/>
    <property type="match status" value="1"/>
</dbReference>
<evidence type="ECO:0000313" key="19">
    <source>
        <dbReference type="EMBL" id="KAA5609090.1"/>
    </source>
</evidence>
<dbReference type="GO" id="GO:0009279">
    <property type="term" value="C:cell outer membrane"/>
    <property type="evidence" value="ECO:0007669"/>
    <property type="project" value="UniProtKB-SubCell"/>
</dbReference>
<evidence type="ECO:0000256" key="16">
    <source>
        <dbReference type="SAM" id="SignalP"/>
    </source>
</evidence>
<keyword evidence="12 19" id="KW-0675">Receptor</keyword>
<feature type="signal peptide" evidence="16">
    <location>
        <begin position="1"/>
        <end position="28"/>
    </location>
</feature>
<evidence type="ECO:0000313" key="20">
    <source>
        <dbReference type="Proteomes" id="UP000325255"/>
    </source>
</evidence>
<accession>A0A5M6ILE0</accession>
<keyword evidence="13 14" id="KW-0998">Cell outer membrane</keyword>
<dbReference type="PROSITE" id="PS52016">
    <property type="entry name" value="TONB_DEPENDENT_REC_3"/>
    <property type="match status" value="1"/>
</dbReference>
<dbReference type="RefSeq" id="WP_150044368.1">
    <property type="nucleotide sequence ID" value="NZ_OW485601.1"/>
</dbReference>
<dbReference type="CDD" id="cd01347">
    <property type="entry name" value="ligand_gated_channel"/>
    <property type="match status" value="1"/>
</dbReference>
<evidence type="ECO:0000256" key="15">
    <source>
        <dbReference type="RuleBase" id="RU003357"/>
    </source>
</evidence>
<evidence type="ECO:0000256" key="8">
    <source>
        <dbReference type="ARBA" id="ARBA00023004"/>
    </source>
</evidence>
<dbReference type="Pfam" id="PF00593">
    <property type="entry name" value="TonB_dep_Rec_b-barrel"/>
    <property type="match status" value="1"/>
</dbReference>
<evidence type="ECO:0000256" key="6">
    <source>
        <dbReference type="ARBA" id="ARBA00022692"/>
    </source>
</evidence>
<keyword evidence="20" id="KW-1185">Reference proteome</keyword>
<keyword evidence="8" id="KW-0408">Iron</keyword>
<dbReference type="Gene3D" id="2.170.130.10">
    <property type="entry name" value="TonB-dependent receptor, plug domain"/>
    <property type="match status" value="1"/>
</dbReference>
<comment type="subcellular location">
    <subcellularLocation>
        <location evidence="1 14">Cell outer membrane</location>
        <topology evidence="1 14">Multi-pass membrane protein</topology>
    </subcellularLocation>
</comment>
<reference evidence="19 20" key="1">
    <citation type="submission" date="2019-09" db="EMBL/GenBank/DDBJ databases">
        <title>Genome sequence of Rhodovastum atsumiense, a diverse member of the Acetobacteraceae family of non-sulfur purple photosynthetic bacteria.</title>
        <authorList>
            <person name="Meyer T."/>
            <person name="Kyndt J."/>
        </authorList>
    </citation>
    <scope>NUCLEOTIDE SEQUENCE [LARGE SCALE GENOMIC DNA]</scope>
    <source>
        <strain evidence="19 20">DSM 21279</strain>
    </source>
</reference>
<keyword evidence="5" id="KW-0410">Iron transport</keyword>
<keyword evidence="9" id="KW-0406">Ion transport</keyword>
<keyword evidence="4 14" id="KW-1134">Transmembrane beta strand</keyword>
<evidence type="ECO:0000259" key="17">
    <source>
        <dbReference type="Pfam" id="PF00593"/>
    </source>
</evidence>
<feature type="domain" description="TonB-dependent receptor plug" evidence="18">
    <location>
        <begin position="67"/>
        <end position="167"/>
    </location>
</feature>
<keyword evidence="10 15" id="KW-0798">TonB box</keyword>
<feature type="chain" id="PRO_5024428510" evidence="16">
    <location>
        <begin position="29"/>
        <end position="710"/>
    </location>
</feature>
<dbReference type="SUPFAM" id="SSF56935">
    <property type="entry name" value="Porins"/>
    <property type="match status" value="1"/>
</dbReference>
<dbReference type="FunFam" id="2.40.170.20:FF:000005">
    <property type="entry name" value="TonB-dependent siderophore receptor"/>
    <property type="match status" value="1"/>
</dbReference>
<evidence type="ECO:0000256" key="10">
    <source>
        <dbReference type="ARBA" id="ARBA00023077"/>
    </source>
</evidence>
<evidence type="ECO:0000256" key="2">
    <source>
        <dbReference type="ARBA" id="ARBA00009810"/>
    </source>
</evidence>
<dbReference type="InterPro" id="IPR039426">
    <property type="entry name" value="TonB-dep_rcpt-like"/>
</dbReference>
<dbReference type="GO" id="GO:0015344">
    <property type="term" value="F:siderophore uptake transmembrane transporter activity"/>
    <property type="evidence" value="ECO:0007669"/>
    <property type="project" value="TreeGrafter"/>
</dbReference>
<sequence>MRLAAQRRRLVSGLAGCAAALVAPPAFADPLVFDPVSVEGTRETGRGPVSGYQANVAATGTKTDTPLLETPQAISVITRDRMDAQNVRSVTDALRYSAGVGADNYGADVRGFYGSIRGFTPDTYLDGMRLPLTVTAQSYQLEPWGLERIDVIRGASSALYGSGNLGGLINGVSKVPRLDQVNQVQIQGGSFDRIQGAIDVGGKVNESGTLLWRLNALARDSGTGYDNIKNNRIFVAPSLSWQPDADTTVTLLASYQQDDGGSSAQFLPASGTVLYNPAVRIPRDFLNGDKNYDVYSKRQIGLGYLVEHRMSDAWTLRQSMRFTHIDLNYRSIYGAGLASGSSVMLNRVAARQQPTINTVTLDTQSETKFVTGPLGHDLLLGIDYRRNVLVTRTSNATGPQLNLLNPVYLPVTWPSLGASSAVGSTQVLSQVGIYAQDQLSLGNWRLILTGRQDFAQNDTLNTKTGVRTIIDDQDFTGRVALLYAAPFGVSPYVSYATSFLPLSGTNFYGQTYKPQTGDQVEVGVKYQPPGTSLLLTAALYDLRQRNVQTVDPANALNTVQTGEIRSRGIELEAVGEVLPRLNAIASFTYQEPEVTKTNVAAQLNKRPAAVPEHMASLWLDRSFAITEDISLGLGGGVRYTGNTAGDATNSFTVPSFVLFDMQVRLDRGNWRLQVNGTNLADKTYVAACSGITSCSYGVGRAVFASLGYRW</sequence>
<dbReference type="GO" id="GO:0015891">
    <property type="term" value="P:siderophore transport"/>
    <property type="evidence" value="ECO:0007669"/>
    <property type="project" value="InterPro"/>
</dbReference>
<gene>
    <name evidence="19" type="ORF">F1189_26035</name>
</gene>
<dbReference type="InterPro" id="IPR036942">
    <property type="entry name" value="Beta-barrel_TonB_sf"/>
</dbReference>
<evidence type="ECO:0000256" key="3">
    <source>
        <dbReference type="ARBA" id="ARBA00022448"/>
    </source>
</evidence>
<keyword evidence="6 14" id="KW-0812">Transmembrane</keyword>
<dbReference type="PANTHER" id="PTHR32552:SF68">
    <property type="entry name" value="FERRICHROME OUTER MEMBRANE TRANSPORTER_PHAGE RECEPTOR"/>
    <property type="match status" value="1"/>
</dbReference>
<dbReference type="Proteomes" id="UP000325255">
    <property type="component" value="Unassembled WGS sequence"/>
</dbReference>
<evidence type="ECO:0000259" key="18">
    <source>
        <dbReference type="Pfam" id="PF07715"/>
    </source>
</evidence>
<evidence type="ECO:0000256" key="11">
    <source>
        <dbReference type="ARBA" id="ARBA00023136"/>
    </source>
</evidence>
<evidence type="ECO:0000256" key="1">
    <source>
        <dbReference type="ARBA" id="ARBA00004571"/>
    </source>
</evidence>
<keyword evidence="11 14" id="KW-0472">Membrane</keyword>
<organism evidence="19 20">
    <name type="scientific">Rhodovastum atsumiense</name>
    <dbReference type="NCBI Taxonomy" id="504468"/>
    <lineage>
        <taxon>Bacteria</taxon>
        <taxon>Pseudomonadati</taxon>
        <taxon>Pseudomonadota</taxon>
        <taxon>Alphaproteobacteria</taxon>
        <taxon>Acetobacterales</taxon>
        <taxon>Acetobacteraceae</taxon>
        <taxon>Rhodovastum</taxon>
    </lineage>
</organism>
<dbReference type="AlphaFoldDB" id="A0A5M6ILE0"/>
<comment type="similarity">
    <text evidence="2 14 15">Belongs to the TonB-dependent receptor family.</text>
</comment>
<name>A0A5M6ILE0_9PROT</name>
<dbReference type="InterPro" id="IPR012910">
    <property type="entry name" value="Plug_dom"/>
</dbReference>
<proteinExistence type="inferred from homology"/>
<evidence type="ECO:0000256" key="12">
    <source>
        <dbReference type="ARBA" id="ARBA00023170"/>
    </source>
</evidence>
<evidence type="ECO:0000256" key="4">
    <source>
        <dbReference type="ARBA" id="ARBA00022452"/>
    </source>
</evidence>
<keyword evidence="7 16" id="KW-0732">Signal</keyword>
<comment type="caution">
    <text evidence="19">The sequence shown here is derived from an EMBL/GenBank/DDBJ whole genome shotgun (WGS) entry which is preliminary data.</text>
</comment>
<dbReference type="PANTHER" id="PTHR32552">
    <property type="entry name" value="FERRICHROME IRON RECEPTOR-RELATED"/>
    <property type="match status" value="1"/>
</dbReference>
<evidence type="ECO:0000256" key="7">
    <source>
        <dbReference type="ARBA" id="ARBA00022729"/>
    </source>
</evidence>
<evidence type="ECO:0000256" key="14">
    <source>
        <dbReference type="PROSITE-ProRule" id="PRU01360"/>
    </source>
</evidence>
<feature type="domain" description="TonB-dependent receptor-like beta-barrel" evidence="17">
    <location>
        <begin position="241"/>
        <end position="679"/>
    </location>
</feature>
<evidence type="ECO:0000256" key="9">
    <source>
        <dbReference type="ARBA" id="ARBA00023065"/>
    </source>
</evidence>
<dbReference type="EMBL" id="VWPK01000060">
    <property type="protein sequence ID" value="KAA5609090.1"/>
    <property type="molecule type" value="Genomic_DNA"/>
</dbReference>
<dbReference type="InterPro" id="IPR010105">
    <property type="entry name" value="TonB_sidphr_rcpt"/>
</dbReference>
<evidence type="ECO:0000256" key="5">
    <source>
        <dbReference type="ARBA" id="ARBA00022496"/>
    </source>
</evidence>
<dbReference type="Pfam" id="PF07715">
    <property type="entry name" value="Plug"/>
    <property type="match status" value="1"/>
</dbReference>
<evidence type="ECO:0000256" key="13">
    <source>
        <dbReference type="ARBA" id="ARBA00023237"/>
    </source>
</evidence>
<dbReference type="OrthoDB" id="9760333at2"/>
<keyword evidence="3 14" id="KW-0813">Transport</keyword>
<dbReference type="NCBIfam" id="TIGR01783">
    <property type="entry name" value="TonB-siderophor"/>
    <property type="match status" value="1"/>
</dbReference>
<protein>
    <submittedName>
        <fullName evidence="19">TonB-dependent siderophore receptor</fullName>
    </submittedName>
</protein>
<dbReference type="InterPro" id="IPR000531">
    <property type="entry name" value="Beta-barrel_TonB"/>
</dbReference>